<dbReference type="Pfam" id="PF04740">
    <property type="entry name" value="LXG"/>
    <property type="match status" value="1"/>
</dbReference>
<dbReference type="AlphaFoldDB" id="A0A371AUM1"/>
<accession>A0A371AUM1</accession>
<dbReference type="PROSITE" id="PS51756">
    <property type="entry name" value="LXG"/>
    <property type="match status" value="1"/>
</dbReference>
<protein>
    <recommendedName>
        <fullName evidence="3">LXG domain-containing protein</fullName>
    </recommendedName>
</protein>
<comment type="similarity">
    <text evidence="1">In the N-terminal section; belongs to the LXG family.</text>
</comment>
<dbReference type="CDD" id="cd00085">
    <property type="entry name" value="HNHc"/>
    <property type="match status" value="1"/>
</dbReference>
<dbReference type="CDD" id="cd20744">
    <property type="entry name" value="FIX_AHH_RhsA-like"/>
    <property type="match status" value="1"/>
</dbReference>
<sequence>MKVFIGEMKAMIEEMNSILTSKEAESYNLLSEINKLIGEDDLQGKAFSAMKRYFEEFHRPIMKGLIMAYDEIKTANNNLLNDLHTQISTDDNYQIDTDELSEDIRECNANINGLEQIMNGLKDDMKNAAKNTADLIQGQRNQLAQLQNEIQKIRTFEDTHTSHYTQAELYLQNVATGLDKASNRKFDSKTKIVKYDTLDMNWSKALNNGWKLKESKKSDIDYTKMNGNFWNRTDDYFCKGWWYDEAKLDEAAVIIAKEILETGELDITKLVQQCGYDEKNKRLVVIKELAKRRKLFSEEQLVQATFKDKKNVIQAIKDAFEQAMAGKLSEKVTPLGTFLEVLIGFSGVDIFADLRDLSADVIKFDPNDPDIPGILLDSVGLIPIFGVAKNLDGVGEVVQQGIKHSDEASNVAKRVDDVLKNADKSDNIVKNIDYDLIKKYIRDIETRTGIKLSDNQIDELKNALKNKEYKKLTTNEIARHRIEFNKVKNSLISEWEAKTGQKWPTYTEDVISAKTGKVVRKAGSKYDAHHIIENSYGGENKWWNIHPAKFPNEHQAGIHASESPAGKLFN</sequence>
<dbReference type="RefSeq" id="WP_115482195.1">
    <property type="nucleotide sequence ID" value="NZ_QRCT01000032.1"/>
</dbReference>
<comment type="caution">
    <text evidence="4">The sequence shown here is derived from an EMBL/GenBank/DDBJ whole genome shotgun (WGS) entry which is preliminary data.</text>
</comment>
<evidence type="ECO:0000256" key="1">
    <source>
        <dbReference type="ARBA" id="ARBA00034117"/>
    </source>
</evidence>
<dbReference type="OrthoDB" id="3261089at2"/>
<evidence type="ECO:0000256" key="2">
    <source>
        <dbReference type="SAM" id="Coils"/>
    </source>
</evidence>
<evidence type="ECO:0000259" key="3">
    <source>
        <dbReference type="PROSITE" id="PS51756"/>
    </source>
</evidence>
<organism evidence="4 5">
    <name type="scientific">Anaerosacchariphilus polymeriproducens</name>
    <dbReference type="NCBI Taxonomy" id="1812858"/>
    <lineage>
        <taxon>Bacteria</taxon>
        <taxon>Bacillati</taxon>
        <taxon>Bacillota</taxon>
        <taxon>Clostridia</taxon>
        <taxon>Lachnospirales</taxon>
        <taxon>Lachnospiraceae</taxon>
        <taxon>Anaerosacchariphilus</taxon>
    </lineage>
</organism>
<feature type="domain" description="LXG" evidence="3">
    <location>
        <begin position="1"/>
        <end position="223"/>
    </location>
</feature>
<gene>
    <name evidence="4" type="ORF">DWV06_10775</name>
</gene>
<keyword evidence="5" id="KW-1185">Reference proteome</keyword>
<dbReference type="InterPro" id="IPR006829">
    <property type="entry name" value="LXG_dom"/>
</dbReference>
<proteinExistence type="inferred from homology"/>
<reference evidence="4 5" key="1">
    <citation type="submission" date="2018-07" db="EMBL/GenBank/DDBJ databases">
        <title>Anaerosacharophilus polymeroproducens gen. nov. sp. nov., an anaerobic bacterium isolated from salt field.</title>
        <authorList>
            <person name="Kim W."/>
            <person name="Yang S.-H."/>
            <person name="Oh J."/>
            <person name="Lee J.-H."/>
            <person name="Kwon K.K."/>
        </authorList>
    </citation>
    <scope>NUCLEOTIDE SEQUENCE [LARGE SCALE GENOMIC DNA]</scope>
    <source>
        <strain evidence="4 5">MCWD5</strain>
    </source>
</reference>
<evidence type="ECO:0000313" key="4">
    <source>
        <dbReference type="EMBL" id="RDU23251.1"/>
    </source>
</evidence>
<dbReference type="Proteomes" id="UP000255036">
    <property type="component" value="Unassembled WGS sequence"/>
</dbReference>
<feature type="coiled-coil region" evidence="2">
    <location>
        <begin position="97"/>
        <end position="156"/>
    </location>
</feature>
<evidence type="ECO:0000313" key="5">
    <source>
        <dbReference type="Proteomes" id="UP000255036"/>
    </source>
</evidence>
<dbReference type="EMBL" id="QRCT01000032">
    <property type="protein sequence ID" value="RDU23251.1"/>
    <property type="molecule type" value="Genomic_DNA"/>
</dbReference>
<keyword evidence="2" id="KW-0175">Coiled coil</keyword>
<name>A0A371AUM1_9FIRM</name>
<dbReference type="InterPro" id="IPR003615">
    <property type="entry name" value="HNH_nuc"/>
</dbReference>